<evidence type="ECO:0000256" key="2">
    <source>
        <dbReference type="ARBA" id="ARBA00022840"/>
    </source>
</evidence>
<gene>
    <name evidence="4" type="ORF">FKW44_004600</name>
</gene>
<dbReference type="SUPFAM" id="SSF50084">
    <property type="entry name" value="Myosin S1 fragment, N-terminal domain"/>
    <property type="match status" value="1"/>
</dbReference>
<dbReference type="AlphaFoldDB" id="A0A7T8HLY7"/>
<dbReference type="PROSITE" id="PS51844">
    <property type="entry name" value="SH3_LIKE"/>
    <property type="match status" value="1"/>
</dbReference>
<dbReference type="Pfam" id="PF02736">
    <property type="entry name" value="Myosin_N"/>
    <property type="match status" value="1"/>
</dbReference>
<dbReference type="GO" id="GO:0016459">
    <property type="term" value="C:myosin complex"/>
    <property type="evidence" value="ECO:0007669"/>
    <property type="project" value="InterPro"/>
</dbReference>
<dbReference type="Proteomes" id="UP000595437">
    <property type="component" value="Chromosome 3"/>
</dbReference>
<keyword evidence="5" id="KW-1185">Reference proteome</keyword>
<dbReference type="Gene3D" id="2.30.30.360">
    <property type="entry name" value="Myosin S1 fragment, N-terminal"/>
    <property type="match status" value="1"/>
</dbReference>
<proteinExistence type="predicted"/>
<name>A0A7T8HLY7_CALRO</name>
<dbReference type="InterPro" id="IPR008989">
    <property type="entry name" value="Myosin_S1_N"/>
</dbReference>
<reference evidence="5" key="1">
    <citation type="submission" date="2021-01" db="EMBL/GenBank/DDBJ databases">
        <title>Caligus Genome Assembly.</title>
        <authorList>
            <person name="Gallardo-Escarate C."/>
        </authorList>
    </citation>
    <scope>NUCLEOTIDE SEQUENCE [LARGE SCALE GENOMIC DNA]</scope>
</reference>
<dbReference type="GO" id="GO:0005524">
    <property type="term" value="F:ATP binding"/>
    <property type="evidence" value="ECO:0007669"/>
    <property type="project" value="UniProtKB-KW"/>
</dbReference>
<sequence>MSLDPNRQTGMPVKYVGNDPDPTDYLYVSLEQKKYDQSKPYDAKRSCWVPHDKEGYVLGEIKAAKGDLITVQLGYKVKGS</sequence>
<evidence type="ECO:0000313" key="4">
    <source>
        <dbReference type="EMBL" id="QQP52443.1"/>
    </source>
</evidence>
<dbReference type="GO" id="GO:0003774">
    <property type="term" value="F:cytoskeletal motor activity"/>
    <property type="evidence" value="ECO:0007669"/>
    <property type="project" value="InterPro"/>
</dbReference>
<accession>A0A7T8HLY7</accession>
<evidence type="ECO:0000259" key="3">
    <source>
        <dbReference type="PROSITE" id="PS51844"/>
    </source>
</evidence>
<dbReference type="InterPro" id="IPR004009">
    <property type="entry name" value="SH3_Myosin"/>
</dbReference>
<keyword evidence="1" id="KW-0547">Nucleotide-binding</keyword>
<dbReference type="OrthoDB" id="6108017at2759"/>
<protein>
    <submittedName>
        <fullName evidence="4">Myosin heavy chain_ muscle</fullName>
    </submittedName>
</protein>
<evidence type="ECO:0000256" key="1">
    <source>
        <dbReference type="ARBA" id="ARBA00022741"/>
    </source>
</evidence>
<dbReference type="GO" id="GO:0051015">
    <property type="term" value="F:actin filament binding"/>
    <property type="evidence" value="ECO:0007669"/>
    <property type="project" value="InterPro"/>
</dbReference>
<evidence type="ECO:0000313" key="5">
    <source>
        <dbReference type="Proteomes" id="UP000595437"/>
    </source>
</evidence>
<keyword evidence="2" id="KW-0067">ATP-binding</keyword>
<organism evidence="4 5">
    <name type="scientific">Caligus rogercresseyi</name>
    <name type="common">Sea louse</name>
    <dbReference type="NCBI Taxonomy" id="217165"/>
    <lineage>
        <taxon>Eukaryota</taxon>
        <taxon>Metazoa</taxon>
        <taxon>Ecdysozoa</taxon>
        <taxon>Arthropoda</taxon>
        <taxon>Crustacea</taxon>
        <taxon>Multicrustacea</taxon>
        <taxon>Hexanauplia</taxon>
        <taxon>Copepoda</taxon>
        <taxon>Siphonostomatoida</taxon>
        <taxon>Caligidae</taxon>
        <taxon>Caligus</taxon>
    </lineage>
</organism>
<feature type="domain" description="Myosin N-terminal SH3-like" evidence="3">
    <location>
        <begin position="42"/>
        <end position="80"/>
    </location>
</feature>
<dbReference type="EMBL" id="CP045892">
    <property type="protein sequence ID" value="QQP52443.1"/>
    <property type="molecule type" value="Genomic_DNA"/>
</dbReference>